<dbReference type="PRINTS" id="PR00184">
    <property type="entry name" value="NEISSPPORIN"/>
</dbReference>
<evidence type="ECO:0000259" key="11">
    <source>
        <dbReference type="Pfam" id="PF13609"/>
    </source>
</evidence>
<evidence type="ECO:0000256" key="2">
    <source>
        <dbReference type="ARBA" id="ARBA00011233"/>
    </source>
</evidence>
<keyword evidence="4" id="KW-1134">Transmembrane beta strand</keyword>
<name>A0ABT3ZJQ5_9BURK</name>
<keyword evidence="8" id="KW-0626">Porin</keyword>
<reference evidence="12" key="1">
    <citation type="submission" date="2022-11" db="EMBL/GenBank/DDBJ databases">
        <title>Robbsia betulipollinis sp. nov., isolated from pollen of birch (Betula pendula).</title>
        <authorList>
            <person name="Shi H."/>
            <person name="Ambika Manirajan B."/>
            <person name="Ratering S."/>
            <person name="Geissler-Plaum R."/>
            <person name="Schnell S."/>
        </authorList>
    </citation>
    <scope>NUCLEOTIDE SEQUENCE</scope>
    <source>
        <strain evidence="12">Bb-Pol-6</strain>
    </source>
</reference>
<dbReference type="Pfam" id="PF13609">
    <property type="entry name" value="Porin_4"/>
    <property type="match status" value="1"/>
</dbReference>
<dbReference type="InterPro" id="IPR001702">
    <property type="entry name" value="Porin_Gram-ve"/>
</dbReference>
<keyword evidence="9" id="KW-0472">Membrane</keyword>
<dbReference type="Proteomes" id="UP001082899">
    <property type="component" value="Unassembled WGS sequence"/>
</dbReference>
<keyword evidence="10" id="KW-0998">Cell outer membrane</keyword>
<accession>A0ABT3ZJQ5</accession>
<dbReference type="PANTHER" id="PTHR34501:SF9">
    <property type="entry name" value="MAJOR OUTER MEMBRANE PROTEIN P.IA"/>
    <property type="match status" value="1"/>
</dbReference>
<keyword evidence="7" id="KW-0406">Ion transport</keyword>
<evidence type="ECO:0000256" key="5">
    <source>
        <dbReference type="ARBA" id="ARBA00022692"/>
    </source>
</evidence>
<gene>
    <name evidence="12" type="ORF">OVY01_02885</name>
</gene>
<comment type="subunit">
    <text evidence="2">Homotrimer.</text>
</comment>
<dbReference type="SUPFAM" id="SSF56935">
    <property type="entry name" value="Porins"/>
    <property type="match status" value="1"/>
</dbReference>
<evidence type="ECO:0000313" key="12">
    <source>
        <dbReference type="EMBL" id="MCY0386208.1"/>
    </source>
</evidence>
<evidence type="ECO:0000313" key="13">
    <source>
        <dbReference type="Proteomes" id="UP001082899"/>
    </source>
</evidence>
<evidence type="ECO:0000256" key="1">
    <source>
        <dbReference type="ARBA" id="ARBA00004571"/>
    </source>
</evidence>
<comment type="caution">
    <text evidence="12">The sequence shown here is derived from an EMBL/GenBank/DDBJ whole genome shotgun (WGS) entry which is preliminary data.</text>
</comment>
<evidence type="ECO:0000256" key="10">
    <source>
        <dbReference type="ARBA" id="ARBA00023237"/>
    </source>
</evidence>
<evidence type="ECO:0000256" key="4">
    <source>
        <dbReference type="ARBA" id="ARBA00022452"/>
    </source>
</evidence>
<evidence type="ECO:0000256" key="9">
    <source>
        <dbReference type="ARBA" id="ARBA00023136"/>
    </source>
</evidence>
<evidence type="ECO:0000256" key="7">
    <source>
        <dbReference type="ARBA" id="ARBA00023065"/>
    </source>
</evidence>
<keyword evidence="6" id="KW-0732">Signal</keyword>
<dbReference type="InterPro" id="IPR050298">
    <property type="entry name" value="Gram-neg_bact_OMP"/>
</dbReference>
<dbReference type="InterPro" id="IPR023614">
    <property type="entry name" value="Porin_dom_sf"/>
</dbReference>
<dbReference type="EMBL" id="JAPMXC010000001">
    <property type="protein sequence ID" value="MCY0386208.1"/>
    <property type="molecule type" value="Genomic_DNA"/>
</dbReference>
<feature type="domain" description="Porin" evidence="11">
    <location>
        <begin position="44"/>
        <end position="336"/>
    </location>
</feature>
<dbReference type="InterPro" id="IPR033900">
    <property type="entry name" value="Gram_neg_porin_domain"/>
</dbReference>
<keyword evidence="13" id="KW-1185">Reference proteome</keyword>
<evidence type="ECO:0000256" key="8">
    <source>
        <dbReference type="ARBA" id="ARBA00023114"/>
    </source>
</evidence>
<dbReference type="CDD" id="cd00342">
    <property type="entry name" value="gram_neg_porins"/>
    <property type="match status" value="1"/>
</dbReference>
<evidence type="ECO:0000256" key="3">
    <source>
        <dbReference type="ARBA" id="ARBA00022448"/>
    </source>
</evidence>
<protein>
    <submittedName>
        <fullName evidence="12">Porin</fullName>
    </submittedName>
</protein>
<sequence>MLKRMVVCGIKLVLQIKIQIKNHKSGDKMKKLVCFASGVVAACVFQTAHAQSAVTLYGVIDNGVEYQKAGASSVVRVVSGGRFASRFGLKGSEDIGDGLHVNFQLEQGYSGATGAASNSAAAFSRQAWVGVSGGFGEVRVGLQNTLQYAYLNPELDPVSVMTVGSPMNSLNSLTVRVNNAISYLSPTLYGFTGQFMIAARDSTTKPSNGLQFYNGVIHYATGPFRAAAGYEQAANATGTSMLKIFSAATSLGVGAARFFLAYHTERQTDNTDKRDVYEVSGSYDFNVANKLSLMYGYAHDKTGNGNNAQQVGLTYEYFVSKAVTVYGSTSFLQNRNRAQFAINGTAYTGIPVAPGADARAIMVGMLHRF</sequence>
<keyword evidence="5" id="KW-0812">Transmembrane</keyword>
<evidence type="ECO:0000256" key="6">
    <source>
        <dbReference type="ARBA" id="ARBA00022729"/>
    </source>
</evidence>
<dbReference type="InterPro" id="IPR002299">
    <property type="entry name" value="Porin_Neis"/>
</dbReference>
<keyword evidence="3" id="KW-0813">Transport</keyword>
<dbReference type="PANTHER" id="PTHR34501">
    <property type="entry name" value="PROTEIN YDDL-RELATED"/>
    <property type="match status" value="1"/>
</dbReference>
<comment type="subcellular location">
    <subcellularLocation>
        <location evidence="1">Cell outer membrane</location>
        <topology evidence="1">Multi-pass membrane protein</topology>
    </subcellularLocation>
</comment>
<proteinExistence type="predicted"/>
<dbReference type="Gene3D" id="2.40.160.10">
    <property type="entry name" value="Porin"/>
    <property type="match status" value="1"/>
</dbReference>
<organism evidence="12 13">
    <name type="scientific">Robbsia betulipollinis</name>
    <dbReference type="NCBI Taxonomy" id="2981849"/>
    <lineage>
        <taxon>Bacteria</taxon>
        <taxon>Pseudomonadati</taxon>
        <taxon>Pseudomonadota</taxon>
        <taxon>Betaproteobacteria</taxon>
        <taxon>Burkholderiales</taxon>
        <taxon>Burkholderiaceae</taxon>
        <taxon>Robbsia</taxon>
    </lineage>
</organism>
<dbReference type="PRINTS" id="PR00182">
    <property type="entry name" value="ECOLNEIPORIN"/>
</dbReference>